<sequence length="115" mass="12628">MRKVITIIIIILALCSIGRAINVANLHSTISVAEAKTLVIKKVEKKYKDKDVQDAKIGTSFLVGNVKTSFWGSTYTMEWTVNGVKDSKTQVTWGTGGTASVGRNKIVKLVQKWTT</sequence>
<name>A0A4P6YRH2_9LACO</name>
<dbReference type="RefSeq" id="WP_133362329.1">
    <property type="nucleotide sequence ID" value="NZ_CP037940.1"/>
</dbReference>
<keyword evidence="2" id="KW-1185">Reference proteome</keyword>
<protein>
    <submittedName>
        <fullName evidence="1">Uncharacterized protein</fullName>
    </submittedName>
</protein>
<proteinExistence type="predicted"/>
<accession>A0A4P6YRH2</accession>
<organism evidence="1 2">
    <name type="scientific">Periweissella cryptocerci</name>
    <dbReference type="NCBI Taxonomy" id="2506420"/>
    <lineage>
        <taxon>Bacteria</taxon>
        <taxon>Bacillati</taxon>
        <taxon>Bacillota</taxon>
        <taxon>Bacilli</taxon>
        <taxon>Lactobacillales</taxon>
        <taxon>Lactobacillaceae</taxon>
        <taxon>Periweissella</taxon>
    </lineage>
</organism>
<dbReference type="Proteomes" id="UP000292886">
    <property type="component" value="Chromosome"/>
</dbReference>
<gene>
    <name evidence="1" type="ORF">EQG49_01625</name>
</gene>
<reference evidence="2" key="1">
    <citation type="submission" date="2019-03" db="EMBL/GenBank/DDBJ databases">
        <title>Weissella sp. 26KH-42 Genome sequencing.</title>
        <authorList>
            <person name="Heo J."/>
            <person name="Kim S.-J."/>
            <person name="Kim J.-S."/>
            <person name="Hong S.-B."/>
            <person name="Kwon S.-W."/>
        </authorList>
    </citation>
    <scope>NUCLEOTIDE SEQUENCE [LARGE SCALE GENOMIC DNA]</scope>
    <source>
        <strain evidence="2">26KH-42</strain>
    </source>
</reference>
<dbReference type="KEGG" id="wei:EQG49_01625"/>
<evidence type="ECO:0000313" key="2">
    <source>
        <dbReference type="Proteomes" id="UP000292886"/>
    </source>
</evidence>
<dbReference type="AlphaFoldDB" id="A0A4P6YRH2"/>
<evidence type="ECO:0000313" key="1">
    <source>
        <dbReference type="EMBL" id="QBO35249.1"/>
    </source>
</evidence>
<dbReference type="EMBL" id="CP037940">
    <property type="protein sequence ID" value="QBO35249.1"/>
    <property type="molecule type" value="Genomic_DNA"/>
</dbReference>